<dbReference type="SMART" id="SM00320">
    <property type="entry name" value="WD40"/>
    <property type="match status" value="5"/>
</dbReference>
<dbReference type="Proteomes" id="UP000189701">
    <property type="component" value="Unplaced"/>
</dbReference>
<dbReference type="InterPro" id="IPR025724">
    <property type="entry name" value="GAG-pre-integrase_dom"/>
</dbReference>
<dbReference type="InterPro" id="IPR054722">
    <property type="entry name" value="PolX-like_BBD"/>
</dbReference>
<feature type="compositionally biased region" description="Polar residues" evidence="1">
    <location>
        <begin position="152"/>
        <end position="161"/>
    </location>
</feature>
<dbReference type="eggNOG" id="KOG0265">
    <property type="taxonomic scope" value="Eukaryota"/>
</dbReference>
<dbReference type="STRING" id="4096.A0A1U7X286"/>
<dbReference type="InterPro" id="IPR001680">
    <property type="entry name" value="WD40_rpt"/>
</dbReference>
<feature type="region of interest" description="Disordered" evidence="1">
    <location>
        <begin position="152"/>
        <end position="175"/>
    </location>
</feature>
<keyword evidence="5" id="KW-1185">Reference proteome</keyword>
<dbReference type="AlphaFoldDB" id="A0A1U7X286"/>
<evidence type="ECO:0000256" key="1">
    <source>
        <dbReference type="SAM" id="MobiDB-lite"/>
    </source>
</evidence>
<dbReference type="InterPro" id="IPR036322">
    <property type="entry name" value="WD40_repeat_dom_sf"/>
</dbReference>
<proteinExistence type="predicted"/>
<accession>A0A1U7X286</accession>
<organism evidence="5 6">
    <name type="scientific">Nicotiana sylvestris</name>
    <name type="common">Wood tobacco</name>
    <name type="synonym">South American tobacco</name>
    <dbReference type="NCBI Taxonomy" id="4096"/>
    <lineage>
        <taxon>Eukaryota</taxon>
        <taxon>Viridiplantae</taxon>
        <taxon>Streptophyta</taxon>
        <taxon>Embryophyta</taxon>
        <taxon>Tracheophyta</taxon>
        <taxon>Spermatophyta</taxon>
        <taxon>Magnoliopsida</taxon>
        <taxon>eudicotyledons</taxon>
        <taxon>Gunneridae</taxon>
        <taxon>Pentapetalae</taxon>
        <taxon>asterids</taxon>
        <taxon>lamiids</taxon>
        <taxon>Solanales</taxon>
        <taxon>Solanaceae</taxon>
        <taxon>Nicotianoideae</taxon>
        <taxon>Nicotianeae</taxon>
        <taxon>Nicotiana</taxon>
    </lineage>
</organism>
<feature type="domain" description="Retrovirus-related Pol polyprotein from transposon TNT 1-94-like beta-barrel" evidence="4">
    <location>
        <begin position="1"/>
        <end position="51"/>
    </location>
</feature>
<evidence type="ECO:0000313" key="5">
    <source>
        <dbReference type="Proteomes" id="UP000189701"/>
    </source>
</evidence>
<dbReference type="Pfam" id="PF13976">
    <property type="entry name" value="gag_pre-integrs"/>
    <property type="match status" value="1"/>
</dbReference>
<evidence type="ECO:0000259" key="4">
    <source>
        <dbReference type="Pfam" id="PF22936"/>
    </source>
</evidence>
<evidence type="ECO:0000313" key="6">
    <source>
        <dbReference type="RefSeq" id="XP_009780580.1"/>
    </source>
</evidence>
<feature type="domain" description="GAG-pre-integrase" evidence="3">
    <location>
        <begin position="78"/>
        <end position="131"/>
    </location>
</feature>
<dbReference type="Gene3D" id="2.130.10.10">
    <property type="entry name" value="YVTN repeat-like/Quinoprotein amine dehydrogenase"/>
    <property type="match status" value="2"/>
</dbReference>
<reference evidence="5" key="1">
    <citation type="journal article" date="2013" name="Genome Biol.">
        <title>Reference genomes and transcriptomes of Nicotiana sylvestris and Nicotiana tomentosiformis.</title>
        <authorList>
            <person name="Sierro N."/>
            <person name="Battey J.N."/>
            <person name="Ouadi S."/>
            <person name="Bovet L."/>
            <person name="Goepfert S."/>
            <person name="Bakaher N."/>
            <person name="Peitsch M.C."/>
            <person name="Ivanov N.V."/>
        </authorList>
    </citation>
    <scope>NUCLEOTIDE SEQUENCE [LARGE SCALE GENOMIC DNA]</scope>
</reference>
<sequence>MGNASEVKVFGVDTVCLKTNNGSMLVLQDVKHAPDFPFNLISAGRLDDEGYHNALFNSQWKLTKDSLVVARGVKFGYLYVTQGSIFNDSINMVEGDTLSELWHRRLSHISDRGITCLTKKSLLSGVKQAKLKRYVMDAPVDEVMVDQQSIPAQVTTSNAPETSLRRSTREKQKSMRYNPDEYKFSDDDFIILLLYMDDMLIVGKNKSRIAVLKKQLSKLFVMKDLGPAKKILGIQIYRHRDRKELFLSQKQYIEKILKRFNMTDAKVISTPLAKHFKLSISQTPSTDEEKKEMSRIPYSFAVGSLMYAMVCTRPDIAHAVGTVSRFLSNPGKEHWDAVKWILRLRKCIALSTTEAEYITVTEGAKELLWMKEFINDLGFEQPNLSHTVFNLSASNETNQSRILCICLERLTQSCLTCSALDGVVNLWQVQDMGSSANLVSSTDCISREGRRWPEDVAWHPKGTSLFSVYSADGGDSQISILNLNKGKENTRVNFLEEKPHVKGIINSITFMPWEEDCFVTGGNDHAVVLWTNKDGENSWKPKVLPKEHSSAVMGVAGLQHKKVVMSAGADKRILGFDLPAQRIEYKHQLESKCMSVLPNPHDLNLFMVQTGTLEKQLRLFDFRSRQAEIHSFGWKQESSDSHSALINQAWSPDGLYISSGSVDPDIHIFDIRYNSHKPSQSIRAHHKRVFKAVWHHTLPLLISISSDLNIGLHRIL</sequence>
<dbReference type="eggNOG" id="KOG0017">
    <property type="taxonomic scope" value="Eukaryota"/>
</dbReference>
<reference evidence="6" key="2">
    <citation type="submission" date="2025-08" db="UniProtKB">
        <authorList>
            <consortium name="RefSeq"/>
        </authorList>
    </citation>
    <scope>IDENTIFICATION</scope>
    <source>
        <tissue evidence="6">Leaf</tissue>
    </source>
</reference>
<evidence type="ECO:0000259" key="2">
    <source>
        <dbReference type="Pfam" id="PF07727"/>
    </source>
</evidence>
<dbReference type="Pfam" id="PF00400">
    <property type="entry name" value="WD40"/>
    <property type="match status" value="1"/>
</dbReference>
<evidence type="ECO:0000259" key="3">
    <source>
        <dbReference type="Pfam" id="PF13976"/>
    </source>
</evidence>
<dbReference type="Pfam" id="PF07727">
    <property type="entry name" value="RVT_2"/>
    <property type="match status" value="1"/>
</dbReference>
<dbReference type="InterPro" id="IPR015943">
    <property type="entry name" value="WD40/YVTN_repeat-like_dom_sf"/>
</dbReference>
<dbReference type="InterPro" id="IPR013103">
    <property type="entry name" value="RVT_2"/>
</dbReference>
<feature type="domain" description="Reverse transcriptase Ty1/copia-type" evidence="2">
    <location>
        <begin position="187"/>
        <end position="273"/>
    </location>
</feature>
<protein>
    <submittedName>
        <fullName evidence="6">Uncharacterized protein LOC104229622</fullName>
    </submittedName>
</protein>
<gene>
    <name evidence="6" type="primary">LOC104229622</name>
</gene>
<name>A0A1U7X286_NICSY</name>
<dbReference type="SUPFAM" id="SSF50978">
    <property type="entry name" value="WD40 repeat-like"/>
    <property type="match status" value="1"/>
</dbReference>
<feature type="compositionally biased region" description="Basic and acidic residues" evidence="1">
    <location>
        <begin position="163"/>
        <end position="175"/>
    </location>
</feature>
<dbReference type="PANTHER" id="PTHR47232">
    <property type="entry name" value="TRANSDUCIN FAMILY PROTEIN / WD-40 REPEAT FAMILY PROTEIN"/>
    <property type="match status" value="1"/>
</dbReference>
<dbReference type="Pfam" id="PF22936">
    <property type="entry name" value="Pol_BBD"/>
    <property type="match status" value="1"/>
</dbReference>
<dbReference type="RefSeq" id="XP_009780580.1">
    <property type="nucleotide sequence ID" value="XM_009782278.1"/>
</dbReference>
<dbReference type="PANTHER" id="PTHR47232:SF2">
    <property type="entry name" value="NUCLEOTIDE BINDING PROTEIN"/>
    <property type="match status" value="1"/>
</dbReference>